<accession>A0A7R9KPG2</accession>
<dbReference type="FunFam" id="3.30.160.60:FF:000255">
    <property type="entry name" value="Zinc finger and AT-hook domain containing"/>
    <property type="match status" value="1"/>
</dbReference>
<evidence type="ECO:0000256" key="6">
    <source>
        <dbReference type="ARBA" id="ARBA00023015"/>
    </source>
</evidence>
<evidence type="ECO:0000256" key="2">
    <source>
        <dbReference type="ARBA" id="ARBA00022723"/>
    </source>
</evidence>
<keyword evidence="2" id="KW-0479">Metal-binding</keyword>
<feature type="region of interest" description="Disordered" evidence="11">
    <location>
        <begin position="1"/>
        <end position="74"/>
    </location>
</feature>
<keyword evidence="8" id="KW-0804">Transcription</keyword>
<keyword evidence="7" id="KW-0238">DNA-binding</keyword>
<evidence type="ECO:0000256" key="9">
    <source>
        <dbReference type="ARBA" id="ARBA00023242"/>
    </source>
</evidence>
<reference evidence="13" key="1">
    <citation type="submission" date="2020-11" db="EMBL/GenBank/DDBJ databases">
        <authorList>
            <person name="Tran Van P."/>
        </authorList>
    </citation>
    <scope>NUCLEOTIDE SEQUENCE</scope>
</reference>
<feature type="compositionally biased region" description="Basic residues" evidence="11">
    <location>
        <begin position="47"/>
        <end position="56"/>
    </location>
</feature>
<keyword evidence="6" id="KW-0805">Transcription regulation</keyword>
<feature type="domain" description="C2H2-type" evidence="12">
    <location>
        <begin position="217"/>
        <end position="244"/>
    </location>
</feature>
<dbReference type="PROSITE" id="PS00028">
    <property type="entry name" value="ZINC_FINGER_C2H2_1"/>
    <property type="match status" value="5"/>
</dbReference>
<dbReference type="EMBL" id="OC858594">
    <property type="protein sequence ID" value="CAD7626650.1"/>
    <property type="molecule type" value="Genomic_DNA"/>
</dbReference>
<feature type="compositionally biased region" description="Polar residues" evidence="11">
    <location>
        <begin position="478"/>
        <end position="487"/>
    </location>
</feature>
<evidence type="ECO:0000256" key="10">
    <source>
        <dbReference type="PROSITE-ProRule" id="PRU00042"/>
    </source>
</evidence>
<feature type="domain" description="C2H2-type" evidence="12">
    <location>
        <begin position="105"/>
        <end position="134"/>
    </location>
</feature>
<feature type="compositionally biased region" description="Basic and acidic residues" evidence="11">
    <location>
        <begin position="57"/>
        <end position="69"/>
    </location>
</feature>
<dbReference type="FunFam" id="3.30.160.60:FF:000446">
    <property type="entry name" value="Zinc finger protein"/>
    <property type="match status" value="1"/>
</dbReference>
<feature type="region of interest" description="Disordered" evidence="11">
    <location>
        <begin position="475"/>
        <end position="510"/>
    </location>
</feature>
<comment type="subcellular location">
    <subcellularLocation>
        <location evidence="1">Nucleus</location>
    </subcellularLocation>
</comment>
<feature type="domain" description="C2H2-type" evidence="12">
    <location>
        <begin position="308"/>
        <end position="337"/>
    </location>
</feature>
<feature type="domain" description="C2H2-type" evidence="12">
    <location>
        <begin position="247"/>
        <end position="274"/>
    </location>
</feature>
<dbReference type="InterPro" id="IPR013087">
    <property type="entry name" value="Znf_C2H2_type"/>
</dbReference>
<feature type="domain" description="C2H2-type" evidence="12">
    <location>
        <begin position="277"/>
        <end position="305"/>
    </location>
</feature>
<dbReference type="Pfam" id="PF13909">
    <property type="entry name" value="zf-H2C2_5"/>
    <property type="match status" value="1"/>
</dbReference>
<evidence type="ECO:0000256" key="7">
    <source>
        <dbReference type="ARBA" id="ARBA00023125"/>
    </source>
</evidence>
<keyword evidence="4 10" id="KW-0863">Zinc-finger</keyword>
<keyword evidence="14" id="KW-1185">Reference proteome</keyword>
<dbReference type="InterPro" id="IPR036236">
    <property type="entry name" value="Znf_C2H2_sf"/>
</dbReference>
<protein>
    <recommendedName>
        <fullName evidence="12">C2H2-type domain-containing protein</fullName>
    </recommendedName>
</protein>
<dbReference type="Proteomes" id="UP000759131">
    <property type="component" value="Unassembled WGS sequence"/>
</dbReference>
<dbReference type="PROSITE" id="PS50157">
    <property type="entry name" value="ZINC_FINGER_C2H2_2"/>
    <property type="match status" value="8"/>
</dbReference>
<evidence type="ECO:0000256" key="11">
    <source>
        <dbReference type="SAM" id="MobiDB-lite"/>
    </source>
</evidence>
<dbReference type="EMBL" id="CAJPIZ010004019">
    <property type="protein sequence ID" value="CAG2107080.1"/>
    <property type="molecule type" value="Genomic_DNA"/>
</dbReference>
<feature type="compositionally biased region" description="Basic residues" evidence="11">
    <location>
        <begin position="1"/>
        <end position="14"/>
    </location>
</feature>
<evidence type="ECO:0000313" key="13">
    <source>
        <dbReference type="EMBL" id="CAD7626650.1"/>
    </source>
</evidence>
<dbReference type="PANTHER" id="PTHR24379:SF121">
    <property type="entry name" value="C2H2-TYPE DOMAIN-CONTAINING PROTEIN"/>
    <property type="match status" value="1"/>
</dbReference>
<evidence type="ECO:0000259" key="12">
    <source>
        <dbReference type="PROSITE" id="PS50157"/>
    </source>
</evidence>
<evidence type="ECO:0000256" key="4">
    <source>
        <dbReference type="ARBA" id="ARBA00022771"/>
    </source>
</evidence>
<sequence>MRKVSQNKRSLNAKKRNDDNKSGVEVDAEDVTNDGSVDHKLTVSIRQRYHQKTVRKVSRDDHSDSDLSPKRLRKQKFGQQLYAKDCHRLSHNNDNHLDSRQTQGIVCNICDQTFDTKEQLKTHIVSFAHHQTDPLMPFPELVESDIPLEGRIKCGKCRFRTHSEALMILHSINHNADTSKPSNAGQSLRLKCPTCDQSFTKALLRKHVYIHTSEKPFKCNECLQEFTTSSLLGVHLLKHNLRSDLLIICETCCATFKSRKGLQKHYLIHETDRKKSHFCDVCGDGFFDKESLKSHTIRKHLPKTERKFKCDFDGCRYSCLYQHQMLEHQKVHSDDKPWVCDQCDYTAKSKWTFRKHYRKHTKEKPFLCTECDYASSLSSNLTRHLRIHTGSKPFKCPYCAYQCNNHENLRKHVLNTRKHKGLYLYKCPHCQFATNVFTELRQHMEQNHNDIYTIEQIDQMISSIYHKHEDVTKVVPNPDSSSQQSSARKTPNKKRRKPKVNSVNKQTESCDEITQNETQNVLEDNRTINALIVGKNNMQNTSEIVIIDSNVLEAQEVCVSGQNNTHIFITI</sequence>
<dbReference type="AlphaFoldDB" id="A0A7R9KPG2"/>
<dbReference type="Gene3D" id="3.30.160.60">
    <property type="entry name" value="Classic Zinc Finger"/>
    <property type="match status" value="6"/>
</dbReference>
<organism evidence="13">
    <name type="scientific">Medioppia subpectinata</name>
    <dbReference type="NCBI Taxonomy" id="1979941"/>
    <lineage>
        <taxon>Eukaryota</taxon>
        <taxon>Metazoa</taxon>
        <taxon>Ecdysozoa</taxon>
        <taxon>Arthropoda</taxon>
        <taxon>Chelicerata</taxon>
        <taxon>Arachnida</taxon>
        <taxon>Acari</taxon>
        <taxon>Acariformes</taxon>
        <taxon>Sarcoptiformes</taxon>
        <taxon>Oribatida</taxon>
        <taxon>Brachypylina</taxon>
        <taxon>Oppioidea</taxon>
        <taxon>Oppiidae</taxon>
        <taxon>Medioppia</taxon>
    </lineage>
</organism>
<dbReference type="PANTHER" id="PTHR24379">
    <property type="entry name" value="KRAB AND ZINC FINGER DOMAIN-CONTAINING"/>
    <property type="match status" value="1"/>
</dbReference>
<gene>
    <name evidence="13" type="ORF">OSB1V03_LOCUS7083</name>
</gene>
<dbReference type="GO" id="GO:0003677">
    <property type="term" value="F:DNA binding"/>
    <property type="evidence" value="ECO:0007669"/>
    <property type="project" value="UniProtKB-KW"/>
</dbReference>
<evidence type="ECO:0000256" key="8">
    <source>
        <dbReference type="ARBA" id="ARBA00023163"/>
    </source>
</evidence>
<dbReference type="Pfam" id="PF00096">
    <property type="entry name" value="zf-C2H2"/>
    <property type="match status" value="3"/>
</dbReference>
<feature type="domain" description="C2H2-type" evidence="12">
    <location>
        <begin position="190"/>
        <end position="216"/>
    </location>
</feature>
<feature type="compositionally biased region" description="Basic residues" evidence="11">
    <location>
        <begin position="490"/>
        <end position="499"/>
    </location>
</feature>
<feature type="domain" description="C2H2-type" evidence="12">
    <location>
        <begin position="366"/>
        <end position="393"/>
    </location>
</feature>
<keyword evidence="3" id="KW-0677">Repeat</keyword>
<dbReference type="GO" id="GO:0005634">
    <property type="term" value="C:nucleus"/>
    <property type="evidence" value="ECO:0007669"/>
    <property type="project" value="UniProtKB-SubCell"/>
</dbReference>
<feature type="compositionally biased region" description="Basic and acidic residues" evidence="11">
    <location>
        <begin position="15"/>
        <end position="24"/>
    </location>
</feature>
<evidence type="ECO:0000313" key="14">
    <source>
        <dbReference type="Proteomes" id="UP000759131"/>
    </source>
</evidence>
<keyword evidence="9" id="KW-0539">Nucleus</keyword>
<evidence type="ECO:0000256" key="1">
    <source>
        <dbReference type="ARBA" id="ARBA00004123"/>
    </source>
</evidence>
<dbReference type="SMART" id="SM00355">
    <property type="entry name" value="ZnF_C2H2"/>
    <property type="match status" value="11"/>
</dbReference>
<name>A0A7R9KPG2_9ACAR</name>
<dbReference type="OrthoDB" id="6484548at2759"/>
<evidence type="ECO:0000256" key="5">
    <source>
        <dbReference type="ARBA" id="ARBA00022833"/>
    </source>
</evidence>
<keyword evidence="5" id="KW-0862">Zinc</keyword>
<feature type="domain" description="C2H2-type" evidence="12">
    <location>
        <begin position="338"/>
        <end position="365"/>
    </location>
</feature>
<proteinExistence type="predicted"/>
<dbReference type="SUPFAM" id="SSF57667">
    <property type="entry name" value="beta-beta-alpha zinc fingers"/>
    <property type="match status" value="5"/>
</dbReference>
<dbReference type="GO" id="GO:0008270">
    <property type="term" value="F:zinc ion binding"/>
    <property type="evidence" value="ECO:0007669"/>
    <property type="project" value="UniProtKB-KW"/>
</dbReference>
<evidence type="ECO:0000256" key="3">
    <source>
        <dbReference type="ARBA" id="ARBA00022737"/>
    </source>
</evidence>